<comment type="similarity">
    <text evidence="7">Belongs to the binding-protein-dependent transport system permease family.</text>
</comment>
<feature type="transmembrane region" description="Helical" evidence="7">
    <location>
        <begin position="93"/>
        <end position="117"/>
    </location>
</feature>
<dbReference type="InterPro" id="IPR035906">
    <property type="entry name" value="MetI-like_sf"/>
</dbReference>
<dbReference type="Gene3D" id="1.10.3720.10">
    <property type="entry name" value="MetI-like"/>
    <property type="match status" value="1"/>
</dbReference>
<dbReference type="CDD" id="cd06261">
    <property type="entry name" value="TM_PBP2"/>
    <property type="match status" value="1"/>
</dbReference>
<feature type="transmembrane region" description="Helical" evidence="7">
    <location>
        <begin position="225"/>
        <end position="244"/>
    </location>
</feature>
<dbReference type="PROSITE" id="PS50928">
    <property type="entry name" value="ABC_TM1"/>
    <property type="match status" value="1"/>
</dbReference>
<dbReference type="SUPFAM" id="SSF161098">
    <property type="entry name" value="MetI-like"/>
    <property type="match status" value="1"/>
</dbReference>
<comment type="subcellular location">
    <subcellularLocation>
        <location evidence="1 7">Cell membrane</location>
        <topology evidence="1 7">Multi-pass membrane protein</topology>
    </subcellularLocation>
</comment>
<protein>
    <submittedName>
        <fullName evidence="9">ABC transporter permease subunit</fullName>
    </submittedName>
</protein>
<evidence type="ECO:0000256" key="3">
    <source>
        <dbReference type="ARBA" id="ARBA00022475"/>
    </source>
</evidence>
<evidence type="ECO:0000313" key="9">
    <source>
        <dbReference type="EMBL" id="WAJ25381.1"/>
    </source>
</evidence>
<evidence type="ECO:0000256" key="1">
    <source>
        <dbReference type="ARBA" id="ARBA00004651"/>
    </source>
</evidence>
<keyword evidence="3" id="KW-1003">Cell membrane</keyword>
<dbReference type="Pfam" id="PF00528">
    <property type="entry name" value="BPD_transp_1"/>
    <property type="match status" value="1"/>
</dbReference>
<dbReference type="Proteomes" id="UP001163115">
    <property type="component" value="Chromosome"/>
</dbReference>
<evidence type="ECO:0000256" key="7">
    <source>
        <dbReference type="RuleBase" id="RU363032"/>
    </source>
</evidence>
<dbReference type="PANTHER" id="PTHR43227:SF11">
    <property type="entry name" value="BLL4140 PROTEIN"/>
    <property type="match status" value="1"/>
</dbReference>
<dbReference type="InterPro" id="IPR000515">
    <property type="entry name" value="MetI-like"/>
</dbReference>
<name>A0ABY7AFI2_9FIRM</name>
<organism evidence="9 10">
    <name type="scientific">Lacrimispora xylanolytica</name>
    <dbReference type="NCBI Taxonomy" id="29375"/>
    <lineage>
        <taxon>Bacteria</taxon>
        <taxon>Bacillati</taxon>
        <taxon>Bacillota</taxon>
        <taxon>Clostridia</taxon>
        <taxon>Lachnospirales</taxon>
        <taxon>Lachnospiraceae</taxon>
        <taxon>Lacrimispora</taxon>
    </lineage>
</organism>
<feature type="domain" description="ABC transmembrane type-1" evidence="8">
    <location>
        <begin position="89"/>
        <end position="304"/>
    </location>
</feature>
<evidence type="ECO:0000256" key="6">
    <source>
        <dbReference type="ARBA" id="ARBA00023136"/>
    </source>
</evidence>
<keyword evidence="4 7" id="KW-0812">Transmembrane</keyword>
<accession>A0ABY7AFI2</accession>
<sequence>MKGKLLSVRRAGCRSGDKRIWFYLWRDKWLYLMLAPVIIYYIVFKYVPMYGLIIAFQDYNVFKGIGGSKWSGLLNFKQVFTTDLFWLSIRNTLILNLSTLAVNFPLTIVVALMLNEVRCSVFKRISQSFLYLPHFMSWVVVAGIATNLFAQTDGSINHLIKTLGFAPVPFLNSKGWWIFTYVICNVWKEIGWGTIIYLAAITGIDESLYEAAYIDGASRIQRIRYITLPMIRSVIIVMLILSISKTMSIGLDAPLLLGNTKVINVSEVISTYIYRLGIVKAEYSLSTVIGLFQSVVNIIILILADRFAKLIGEEGIL</sequence>
<gene>
    <name evidence="9" type="ORF">OW255_07695</name>
</gene>
<dbReference type="InterPro" id="IPR050809">
    <property type="entry name" value="UgpAE/MalFG_permease"/>
</dbReference>
<proteinExistence type="inferred from homology"/>
<keyword evidence="5 7" id="KW-1133">Transmembrane helix</keyword>
<evidence type="ECO:0000256" key="2">
    <source>
        <dbReference type="ARBA" id="ARBA00022448"/>
    </source>
</evidence>
<keyword evidence="2 7" id="KW-0813">Transport</keyword>
<evidence type="ECO:0000256" key="4">
    <source>
        <dbReference type="ARBA" id="ARBA00022692"/>
    </source>
</evidence>
<feature type="transmembrane region" description="Helical" evidence="7">
    <location>
        <begin position="283"/>
        <end position="304"/>
    </location>
</feature>
<reference evidence="9" key="1">
    <citation type="submission" date="2022-11" db="EMBL/GenBank/DDBJ databases">
        <title>Lacrimispora xylanolytica sy1, complete genome.</title>
        <authorList>
            <person name="Choi S."/>
        </authorList>
    </citation>
    <scope>NUCLEOTIDE SEQUENCE</scope>
    <source>
        <strain evidence="9">Sy1</strain>
    </source>
</reference>
<keyword evidence="10" id="KW-1185">Reference proteome</keyword>
<evidence type="ECO:0000313" key="10">
    <source>
        <dbReference type="Proteomes" id="UP001163115"/>
    </source>
</evidence>
<feature type="transmembrane region" description="Helical" evidence="7">
    <location>
        <begin position="29"/>
        <end position="47"/>
    </location>
</feature>
<dbReference type="EMBL" id="CP113524">
    <property type="protein sequence ID" value="WAJ25381.1"/>
    <property type="molecule type" value="Genomic_DNA"/>
</dbReference>
<dbReference type="PANTHER" id="PTHR43227">
    <property type="entry name" value="BLL4140 PROTEIN"/>
    <property type="match status" value="1"/>
</dbReference>
<feature type="transmembrane region" description="Helical" evidence="7">
    <location>
        <begin position="176"/>
        <end position="204"/>
    </location>
</feature>
<keyword evidence="6 7" id="KW-0472">Membrane</keyword>
<feature type="transmembrane region" description="Helical" evidence="7">
    <location>
        <begin position="129"/>
        <end position="150"/>
    </location>
</feature>
<evidence type="ECO:0000259" key="8">
    <source>
        <dbReference type="PROSITE" id="PS50928"/>
    </source>
</evidence>
<dbReference type="RefSeq" id="WP_268116260.1">
    <property type="nucleotide sequence ID" value="NZ_CP113524.1"/>
</dbReference>
<evidence type="ECO:0000256" key="5">
    <source>
        <dbReference type="ARBA" id="ARBA00022989"/>
    </source>
</evidence>